<name>A0A3M7P7E1_BRAPC</name>
<protein>
    <submittedName>
        <fullName evidence="2">Uncharacterized protein</fullName>
    </submittedName>
</protein>
<accession>A0A3M7P7E1</accession>
<keyword evidence="3" id="KW-1185">Reference proteome</keyword>
<keyword evidence="1" id="KW-1133">Transmembrane helix</keyword>
<feature type="transmembrane region" description="Helical" evidence="1">
    <location>
        <begin position="6"/>
        <end position="25"/>
    </location>
</feature>
<comment type="caution">
    <text evidence="2">The sequence shown here is derived from an EMBL/GenBank/DDBJ whole genome shotgun (WGS) entry which is preliminary data.</text>
</comment>
<proteinExistence type="predicted"/>
<keyword evidence="1" id="KW-0472">Membrane</keyword>
<dbReference type="EMBL" id="REGN01012669">
    <property type="protein sequence ID" value="RMZ95005.1"/>
    <property type="molecule type" value="Genomic_DNA"/>
</dbReference>
<keyword evidence="1" id="KW-0812">Transmembrane</keyword>
<organism evidence="2 3">
    <name type="scientific">Brachionus plicatilis</name>
    <name type="common">Marine rotifer</name>
    <name type="synonym">Brachionus muelleri</name>
    <dbReference type="NCBI Taxonomy" id="10195"/>
    <lineage>
        <taxon>Eukaryota</taxon>
        <taxon>Metazoa</taxon>
        <taxon>Spiralia</taxon>
        <taxon>Gnathifera</taxon>
        <taxon>Rotifera</taxon>
        <taxon>Eurotatoria</taxon>
        <taxon>Monogononta</taxon>
        <taxon>Pseudotrocha</taxon>
        <taxon>Ploima</taxon>
        <taxon>Brachionidae</taxon>
        <taxon>Brachionus</taxon>
    </lineage>
</organism>
<sequence>MVTWSNRVPYFFFIAYFAPILFRNFKNSHPIFPKFFFHPFTSAVNYVRLKSVKPVNPITPKIAILKLIFK</sequence>
<reference evidence="2 3" key="1">
    <citation type="journal article" date="2018" name="Sci. Rep.">
        <title>Genomic signatures of local adaptation to the degree of environmental predictability in rotifers.</title>
        <authorList>
            <person name="Franch-Gras L."/>
            <person name="Hahn C."/>
            <person name="Garcia-Roger E.M."/>
            <person name="Carmona M.J."/>
            <person name="Serra M."/>
            <person name="Gomez A."/>
        </authorList>
    </citation>
    <scope>NUCLEOTIDE SEQUENCE [LARGE SCALE GENOMIC DNA]</scope>
    <source>
        <strain evidence="2">HYR1</strain>
    </source>
</reference>
<evidence type="ECO:0000313" key="2">
    <source>
        <dbReference type="EMBL" id="RMZ95005.1"/>
    </source>
</evidence>
<dbReference type="Proteomes" id="UP000276133">
    <property type="component" value="Unassembled WGS sequence"/>
</dbReference>
<evidence type="ECO:0000256" key="1">
    <source>
        <dbReference type="SAM" id="Phobius"/>
    </source>
</evidence>
<evidence type="ECO:0000313" key="3">
    <source>
        <dbReference type="Proteomes" id="UP000276133"/>
    </source>
</evidence>
<dbReference type="AlphaFoldDB" id="A0A3M7P7E1"/>
<gene>
    <name evidence="2" type="ORF">BpHYR1_003714</name>
</gene>